<keyword evidence="25" id="KW-1185">Reference proteome</keyword>
<dbReference type="Gene3D" id="1.25.40.120">
    <property type="entry name" value="Protein prenylyltransferase"/>
    <property type="match status" value="1"/>
</dbReference>
<feature type="coiled-coil region" evidence="21">
    <location>
        <begin position="553"/>
        <end position="610"/>
    </location>
</feature>
<proteinExistence type="inferred from homology"/>
<keyword evidence="12" id="KW-0227">DNA damage</keyword>
<dbReference type="InterPro" id="IPR043128">
    <property type="entry name" value="Rev_trsase/Diguanyl_cyclase"/>
</dbReference>
<dbReference type="Gene3D" id="3.30.1490.100">
    <property type="entry name" value="DNA polymerase, Y-family, little finger domain"/>
    <property type="match status" value="1"/>
</dbReference>
<dbReference type="SMART" id="SM00734">
    <property type="entry name" value="ZnF_Rad18"/>
    <property type="match status" value="1"/>
</dbReference>
<evidence type="ECO:0000256" key="21">
    <source>
        <dbReference type="SAM" id="Coils"/>
    </source>
</evidence>
<evidence type="ECO:0000256" key="18">
    <source>
        <dbReference type="ARBA" id="ARBA00031267"/>
    </source>
</evidence>
<evidence type="ECO:0000256" key="10">
    <source>
        <dbReference type="ARBA" id="ARBA00022723"/>
    </source>
</evidence>
<dbReference type="SUPFAM" id="SSF56672">
    <property type="entry name" value="DNA/RNA polymerases"/>
    <property type="match status" value="2"/>
</dbReference>
<dbReference type="PANTHER" id="PTHR11076">
    <property type="entry name" value="DNA REPAIR POLYMERASE UMUC / TRANSFERASE FAMILY MEMBER"/>
    <property type="match status" value="1"/>
</dbReference>
<dbReference type="InterPro" id="IPR002088">
    <property type="entry name" value="Prenyl_trans_a"/>
</dbReference>
<dbReference type="GO" id="GO:0004663">
    <property type="term" value="F:Rab geranylgeranyltransferase activity"/>
    <property type="evidence" value="ECO:0007669"/>
    <property type="project" value="UniProtKB-EC"/>
</dbReference>
<dbReference type="Pfam" id="PF11798">
    <property type="entry name" value="IMS_HHH"/>
    <property type="match status" value="1"/>
</dbReference>
<dbReference type="STRING" id="6184.A0A430Q2A7"/>
<accession>A0A430Q2A7</accession>
<evidence type="ECO:0000256" key="17">
    <source>
        <dbReference type="ARBA" id="ARBA00023204"/>
    </source>
</evidence>
<dbReference type="InterPro" id="IPR017961">
    <property type="entry name" value="DNA_pol_Y-fam_little_finger"/>
</dbReference>
<dbReference type="GO" id="GO:0005634">
    <property type="term" value="C:nucleus"/>
    <property type="evidence" value="ECO:0007669"/>
    <property type="project" value="TreeGrafter"/>
</dbReference>
<evidence type="ECO:0000313" key="24">
    <source>
        <dbReference type="EMBL" id="RTG81823.1"/>
    </source>
</evidence>
<dbReference type="Gene3D" id="3.30.70.270">
    <property type="match status" value="2"/>
</dbReference>
<evidence type="ECO:0000256" key="15">
    <source>
        <dbReference type="ARBA" id="ARBA00022842"/>
    </source>
</evidence>
<evidence type="ECO:0000256" key="22">
    <source>
        <dbReference type="SAM" id="MobiDB-lite"/>
    </source>
</evidence>
<feature type="region of interest" description="Disordered" evidence="22">
    <location>
        <begin position="1219"/>
        <end position="1253"/>
    </location>
</feature>
<evidence type="ECO:0000256" key="6">
    <source>
        <dbReference type="ARBA" id="ARBA00022602"/>
    </source>
</evidence>
<keyword evidence="21" id="KW-0175">Coiled coil</keyword>
<dbReference type="FunFam" id="3.30.1490.100:FF:000004">
    <property type="entry name" value="DNA polymerase IV"/>
    <property type="match status" value="1"/>
</dbReference>
<keyword evidence="10" id="KW-0479">Metal-binding</keyword>
<organism evidence="24 25">
    <name type="scientific">Schistosoma bovis</name>
    <name type="common">Blood fluke</name>
    <dbReference type="NCBI Taxonomy" id="6184"/>
    <lineage>
        <taxon>Eukaryota</taxon>
        <taxon>Metazoa</taxon>
        <taxon>Spiralia</taxon>
        <taxon>Lophotrochozoa</taxon>
        <taxon>Platyhelminthes</taxon>
        <taxon>Trematoda</taxon>
        <taxon>Digenea</taxon>
        <taxon>Strigeidida</taxon>
        <taxon>Schistosomatoidea</taxon>
        <taxon>Schistosomatidae</taxon>
        <taxon>Schistosoma</taxon>
    </lineage>
</organism>
<dbReference type="GO" id="GO:0003887">
    <property type="term" value="F:DNA-directed DNA polymerase activity"/>
    <property type="evidence" value="ECO:0007669"/>
    <property type="project" value="UniProtKB-KW"/>
</dbReference>
<evidence type="ECO:0000256" key="9">
    <source>
        <dbReference type="ARBA" id="ARBA00022705"/>
    </source>
</evidence>
<evidence type="ECO:0000259" key="23">
    <source>
        <dbReference type="PROSITE" id="PS50173"/>
    </source>
</evidence>
<comment type="caution">
    <text evidence="24">The sequence shown here is derived from an EMBL/GenBank/DDBJ whole genome shotgun (WGS) entry which is preliminary data.</text>
</comment>
<dbReference type="InterPro" id="IPR006642">
    <property type="entry name" value="Rad18_UBZ4"/>
</dbReference>
<dbReference type="InterPro" id="IPR001126">
    <property type="entry name" value="UmuC"/>
</dbReference>
<evidence type="ECO:0000256" key="4">
    <source>
        <dbReference type="ARBA" id="ARBA00012656"/>
    </source>
</evidence>
<dbReference type="PROSITE" id="PS51147">
    <property type="entry name" value="PFTA"/>
    <property type="match status" value="4"/>
</dbReference>
<comment type="catalytic activity">
    <reaction evidence="19">
        <text>geranylgeranyl diphosphate + L-cysteinyl-[protein] = S-geranylgeranyl-L-cysteinyl-[protein] + diphosphate</text>
        <dbReference type="Rhea" id="RHEA:21240"/>
        <dbReference type="Rhea" id="RHEA-COMP:10131"/>
        <dbReference type="Rhea" id="RHEA-COMP:11537"/>
        <dbReference type="ChEBI" id="CHEBI:29950"/>
        <dbReference type="ChEBI" id="CHEBI:33019"/>
        <dbReference type="ChEBI" id="CHEBI:57533"/>
        <dbReference type="ChEBI" id="CHEBI:86021"/>
        <dbReference type="EC" id="2.5.1.60"/>
    </reaction>
</comment>
<keyword evidence="14" id="KW-0862">Zinc</keyword>
<evidence type="ECO:0000256" key="5">
    <source>
        <dbReference type="ARBA" id="ARBA00014772"/>
    </source>
</evidence>
<dbReference type="InterPro" id="IPR024728">
    <property type="entry name" value="PolY_HhH_motif"/>
</dbReference>
<evidence type="ECO:0000256" key="20">
    <source>
        <dbReference type="ARBA" id="ARBA00049244"/>
    </source>
</evidence>
<dbReference type="PROSITE" id="PS50173">
    <property type="entry name" value="UMUC"/>
    <property type="match status" value="1"/>
</dbReference>
<keyword evidence="8" id="KW-0548">Nucleotidyltransferase</keyword>
<dbReference type="Proteomes" id="UP000290809">
    <property type="component" value="Unassembled WGS sequence"/>
</dbReference>
<keyword evidence="6" id="KW-0637">Prenyltransferase</keyword>
<keyword evidence="16" id="KW-0239">DNA-directed DNA polymerase</keyword>
<feature type="domain" description="UmuC" evidence="23">
    <location>
        <begin position="646"/>
        <end position="977"/>
    </location>
</feature>
<dbReference type="Gene3D" id="1.10.150.20">
    <property type="entry name" value="5' to 3' exonuclease, C-terminal subdomain"/>
    <property type="match status" value="1"/>
</dbReference>
<keyword evidence="13" id="KW-0863">Zinc-finger</keyword>
<name>A0A430Q2A7_SCHBO</name>
<keyword evidence="17" id="KW-0234">DNA repair</keyword>
<dbReference type="Gene3D" id="1.10.150.810">
    <property type="match status" value="2"/>
</dbReference>
<keyword evidence="15" id="KW-0460">Magnesium</keyword>
<keyword evidence="7" id="KW-0808">Transferase</keyword>
<dbReference type="Pfam" id="PF11799">
    <property type="entry name" value="IMS_C"/>
    <property type="match status" value="1"/>
</dbReference>
<sequence>MHGRVKIIQTAEQERAKKLKKEQISKEFSEECEKLWLCREKDDFNEVHLEEIGSLIETSPDTATLWNYRREIIMHLIRNFSEDQEKVSKLFESELNLTTRCLYSSPKSYTVWYHRSWVMNNHTSPNWESELKLCNQALTQDERNFHCWDYRRFVVSKGSISTELELEFTDSAIEKNMSNYSAWHYRGELLASASNASVSSSESLNPQTQLNKKQSQSRFDFSLPSGELDLVHNAIFTDPADQSPWFYYWWLLGRGERKVYLRELYISRKLGRFVLVFSSVKLMQTLKDLQVSIKVFPCDGTISNSITLTPELLGGWNSVLDEQLSAVWWLPLNQDLVSRYAPDNDRHLYQYQPWNVVAQVWIRKANGDGNQEICVNMPEDSANYLSLQCCMDSHQNESLTRVTLDPLRLLNPMILPSHDPKDLVGELNIVRDLLSFEPKNKWALLTLVSLLRFIRPHNFHEEVKEALNVLVSVDPQRSFYYEHLRSLYAALDVLAHAYEDQSREVVLHNLDMSASKMSGDLEGCCRYSTSKAGMEGLDKATIMNIILENSKGSKFYENELRREKALRQQIEQKLKVIKSLTPAMLKSGELEFYENELRREKALRQQIEQKLKVIKSLTPAMLKSGELEADHILKDLGQKRRFSRIIVHVDMDAFYAAVEIRDQPELRHHPVAVGSNSMLYTAASRVVRSILMEYSVSAGSARNSCESDNIPFSAVSLDEAYLDITDHLVDRSDFPVERRTFWPRPAPGAPMLYTAASRVVRSILMEYSVSAGSARNSCESDNIPFSAVSLDEAYLDITDHLVDRSDFPVERRTFWPRPAPGAPMLVCRCRSRSKHPQSHLSSSCTDDQSEILIDDNSESNSNSCQEADKSSDKLSVRIIKPKYSDPELDVCTECGLLCKSGRRIFGLSAWEAVREMRFRVFCATRLTCSAGLGPNTLIAKIASDWIKPCGQHEIANTLEAVDKFMQTMPVRKVPGIGHVTERRLDAFGIKTCADLIDKRGLLWHVSTKISMVYYMRIALGHSDDRWLINVKNHFDEKSNKPFGFIDNDSENIVPSAQGQVELNRKSMSVERTFSDTSDESELMHRCEQLAQMLSTDLKEEHVKGQLITLKMKLDTFEIRTRSQLLPDYTNHTEIINSFGRELLREEMAAFKLNTALNKPLTLRLMGLRMSNLLPVEMCPQIRQRSVEEAFMFAITSNNTSPEKNPSTISKTLLHTETSVKSHNMISSPKSVESTKSRLKRLTKSSQKNDRKKMVGCNSSSLITQWTKSSSLTRDNEISSPSSSISLNLSLEPSLSLLASASSSNNSTGYFFTCPVCDKDFQFSSEDKFNYHLDECLNRSTILEVVKETLTDRDYCSTTISQSNQLNSSSHDIGIRKAKSQKLEVKQSKNSNISTTKTMTTTTTTTSHGPLDKFIFNSSTVHFD</sequence>
<evidence type="ECO:0000256" key="11">
    <source>
        <dbReference type="ARBA" id="ARBA00022737"/>
    </source>
</evidence>
<keyword evidence="9" id="KW-0235">DNA replication</keyword>
<feature type="compositionally biased region" description="Polar residues" evidence="22">
    <location>
        <begin position="1219"/>
        <end position="1233"/>
    </location>
</feature>
<dbReference type="GO" id="GO:0008270">
    <property type="term" value="F:zinc ion binding"/>
    <property type="evidence" value="ECO:0007669"/>
    <property type="project" value="UniProtKB-KW"/>
</dbReference>
<dbReference type="EC" id="2.7.7.7" evidence="3"/>
<dbReference type="GO" id="GO:0042276">
    <property type="term" value="P:error-prone translesion synthesis"/>
    <property type="evidence" value="ECO:0007669"/>
    <property type="project" value="TreeGrafter"/>
</dbReference>
<dbReference type="SUPFAM" id="SSF100879">
    <property type="entry name" value="Lesion bypass DNA polymerase (Y-family), little finger domain"/>
    <property type="match status" value="1"/>
</dbReference>
<dbReference type="SUPFAM" id="SSF48439">
    <property type="entry name" value="Protein prenylyltransferase"/>
    <property type="match status" value="1"/>
</dbReference>
<dbReference type="Pfam" id="PF01239">
    <property type="entry name" value="PPTA"/>
    <property type="match status" value="4"/>
</dbReference>
<dbReference type="InterPro" id="IPR036775">
    <property type="entry name" value="DNA_pol_Y-fam_lit_finger_sf"/>
</dbReference>
<keyword evidence="11" id="KW-0677">Repeat</keyword>
<comment type="catalytic activity">
    <reaction evidence="20">
        <text>DNA(n) + a 2'-deoxyribonucleoside 5'-triphosphate = DNA(n+1) + diphosphate</text>
        <dbReference type="Rhea" id="RHEA:22508"/>
        <dbReference type="Rhea" id="RHEA-COMP:17339"/>
        <dbReference type="Rhea" id="RHEA-COMP:17340"/>
        <dbReference type="ChEBI" id="CHEBI:33019"/>
        <dbReference type="ChEBI" id="CHEBI:61560"/>
        <dbReference type="ChEBI" id="CHEBI:173112"/>
        <dbReference type="EC" id="2.7.7.7"/>
    </reaction>
</comment>
<dbReference type="InterPro" id="IPR050116">
    <property type="entry name" value="DNA_polymerase-Y"/>
</dbReference>
<evidence type="ECO:0000256" key="2">
    <source>
        <dbReference type="ARBA" id="ARBA00010945"/>
    </source>
</evidence>
<evidence type="ECO:0000256" key="8">
    <source>
        <dbReference type="ARBA" id="ARBA00022695"/>
    </source>
</evidence>
<dbReference type="InterPro" id="IPR043502">
    <property type="entry name" value="DNA/RNA_pol_sf"/>
</dbReference>
<evidence type="ECO:0000256" key="12">
    <source>
        <dbReference type="ARBA" id="ARBA00022763"/>
    </source>
</evidence>
<evidence type="ECO:0000256" key="19">
    <source>
        <dbReference type="ARBA" id="ARBA00047658"/>
    </source>
</evidence>
<evidence type="ECO:0000256" key="14">
    <source>
        <dbReference type="ARBA" id="ARBA00022833"/>
    </source>
</evidence>
<dbReference type="GO" id="GO:0006281">
    <property type="term" value="P:DNA repair"/>
    <property type="evidence" value="ECO:0007669"/>
    <property type="project" value="UniProtKB-KW"/>
</dbReference>
<dbReference type="EMBL" id="QMKO01003139">
    <property type="protein sequence ID" value="RTG81823.1"/>
    <property type="molecule type" value="Genomic_DNA"/>
</dbReference>
<evidence type="ECO:0000256" key="13">
    <source>
        <dbReference type="ARBA" id="ARBA00022771"/>
    </source>
</evidence>
<evidence type="ECO:0000256" key="3">
    <source>
        <dbReference type="ARBA" id="ARBA00012417"/>
    </source>
</evidence>
<evidence type="ECO:0000256" key="1">
    <source>
        <dbReference type="ARBA" id="ARBA00006734"/>
    </source>
</evidence>
<reference evidence="24 25" key="1">
    <citation type="journal article" date="2019" name="PLoS Pathog.">
        <title>Genome sequence of the bovine parasite Schistosoma bovis Tanzania.</title>
        <authorList>
            <person name="Oey H."/>
            <person name="Zakrzewski M."/>
            <person name="Gobert G."/>
            <person name="Gravermann K."/>
            <person name="Stoye J."/>
            <person name="Jones M."/>
            <person name="Mcmanus D."/>
            <person name="Krause L."/>
        </authorList>
    </citation>
    <scope>NUCLEOTIDE SEQUENCE [LARGE SCALE GENOMIC DNA]</scope>
    <source>
        <strain evidence="24 25">TAN1997</strain>
    </source>
</reference>
<comment type="similarity">
    <text evidence="2">Belongs to the DNA polymerase type-Y family.</text>
</comment>
<dbReference type="Gene3D" id="2.60.40.1130">
    <property type="entry name" value="Rab geranylgeranyltransferase alpha-subunit, insert domain"/>
    <property type="match status" value="1"/>
</dbReference>
<evidence type="ECO:0000313" key="25">
    <source>
        <dbReference type="Proteomes" id="UP000290809"/>
    </source>
</evidence>
<dbReference type="Gene3D" id="3.30.160.60">
    <property type="entry name" value="Classic Zinc Finger"/>
    <property type="match status" value="1"/>
</dbReference>
<protein>
    <recommendedName>
        <fullName evidence="5">Geranylgeranyl transferase type-2 subunit alpha</fullName>
        <ecNumber evidence="4">2.5.1.60</ecNumber>
        <ecNumber evidence="3">2.7.7.7</ecNumber>
    </recommendedName>
    <alternativeName>
        <fullName evidence="18">Geranylgeranyl transferase type II subunit alpha</fullName>
    </alternativeName>
</protein>
<dbReference type="EC" id="2.5.1.60" evidence="4"/>
<dbReference type="FunFam" id="1.25.40.120:FF:000035">
    <property type="entry name" value="Geranylgeranyl transferase type-2 subunit alpha"/>
    <property type="match status" value="1"/>
</dbReference>
<dbReference type="GO" id="GO:0003684">
    <property type="term" value="F:damaged DNA binding"/>
    <property type="evidence" value="ECO:0007669"/>
    <property type="project" value="InterPro"/>
</dbReference>
<evidence type="ECO:0000256" key="16">
    <source>
        <dbReference type="ARBA" id="ARBA00022932"/>
    </source>
</evidence>
<dbReference type="Pfam" id="PF00817">
    <property type="entry name" value="IMS"/>
    <property type="match status" value="1"/>
</dbReference>
<gene>
    <name evidence="24" type="ORF">DC041_0007902</name>
</gene>
<dbReference type="PANTHER" id="PTHR11076:SF33">
    <property type="entry name" value="DNA POLYMERASE KAPPA"/>
    <property type="match status" value="1"/>
</dbReference>
<comment type="similarity">
    <text evidence="1">Belongs to the protein prenyltransferase subunit alpha family.</text>
</comment>
<dbReference type="GO" id="GO:0006260">
    <property type="term" value="P:DNA replication"/>
    <property type="evidence" value="ECO:0007669"/>
    <property type="project" value="UniProtKB-KW"/>
</dbReference>
<evidence type="ECO:0000256" key="7">
    <source>
        <dbReference type="ARBA" id="ARBA00022679"/>
    </source>
</evidence>